<protein>
    <submittedName>
        <fullName evidence="2">Glycosyltransferase</fullName>
    </submittedName>
</protein>
<reference evidence="2 3" key="1">
    <citation type="submission" date="2020-10" db="EMBL/GenBank/DDBJ databases">
        <title>Phylogeny of dyella-like bacteria.</title>
        <authorList>
            <person name="Fu J."/>
        </authorList>
    </citation>
    <scope>NUCLEOTIDE SEQUENCE [LARGE SCALE GENOMIC DNA]</scope>
    <source>
        <strain evidence="2 3">THG-B117</strain>
    </source>
</reference>
<organism evidence="2 3">
    <name type="scientific">Dyella kyungheensis</name>
    <dbReference type="NCBI Taxonomy" id="1242174"/>
    <lineage>
        <taxon>Bacteria</taxon>
        <taxon>Pseudomonadati</taxon>
        <taxon>Pseudomonadota</taxon>
        <taxon>Gammaproteobacteria</taxon>
        <taxon>Lysobacterales</taxon>
        <taxon>Rhodanobacteraceae</taxon>
        <taxon>Dyella</taxon>
    </lineage>
</organism>
<dbReference type="EMBL" id="JADIKC010000007">
    <property type="protein sequence ID" value="MBM7122806.1"/>
    <property type="molecule type" value="Genomic_DNA"/>
</dbReference>
<dbReference type="Gene3D" id="3.90.550.10">
    <property type="entry name" value="Spore Coat Polysaccharide Biosynthesis Protein SpsA, Chain A"/>
    <property type="match status" value="1"/>
</dbReference>
<name>A0ABS2JV89_9GAMM</name>
<comment type="caution">
    <text evidence="2">The sequence shown here is derived from an EMBL/GenBank/DDBJ whole genome shotgun (WGS) entry which is preliminary data.</text>
</comment>
<keyword evidence="3" id="KW-1185">Reference proteome</keyword>
<evidence type="ECO:0000313" key="3">
    <source>
        <dbReference type="Proteomes" id="UP001430065"/>
    </source>
</evidence>
<feature type="domain" description="Glycosyltransferase 2-like" evidence="1">
    <location>
        <begin position="17"/>
        <end position="97"/>
    </location>
</feature>
<evidence type="ECO:0000313" key="2">
    <source>
        <dbReference type="EMBL" id="MBM7122806.1"/>
    </source>
</evidence>
<dbReference type="Proteomes" id="UP001430065">
    <property type="component" value="Unassembled WGS sequence"/>
</dbReference>
<dbReference type="SUPFAM" id="SSF53448">
    <property type="entry name" value="Nucleotide-diphospho-sugar transferases"/>
    <property type="match status" value="1"/>
</dbReference>
<accession>A0ABS2JV89</accession>
<gene>
    <name evidence="2" type="ORF">ISP20_16690</name>
</gene>
<dbReference type="Pfam" id="PF00535">
    <property type="entry name" value="Glycos_transf_2"/>
    <property type="match status" value="1"/>
</dbReference>
<dbReference type="RefSeq" id="WP_204637232.1">
    <property type="nucleotide sequence ID" value="NZ_JADIKC010000007.1"/>
</dbReference>
<evidence type="ECO:0000259" key="1">
    <source>
        <dbReference type="Pfam" id="PF00535"/>
    </source>
</evidence>
<proteinExistence type="predicted"/>
<dbReference type="InterPro" id="IPR001173">
    <property type="entry name" value="Glyco_trans_2-like"/>
</dbReference>
<dbReference type="InterPro" id="IPR029044">
    <property type="entry name" value="Nucleotide-diphossugar_trans"/>
</dbReference>
<dbReference type="CDD" id="cd00761">
    <property type="entry name" value="Glyco_tranf_GTA_type"/>
    <property type="match status" value="1"/>
</dbReference>
<sequence>MNKTKLCFTAVICSFENAGREKRLQQVIANLQRQRDITLQIVLVWKGFDRRQVPFFDGVTVIGVPFCGSSEARNIGASRASGDIICFLDDDTFPVGDDFFVRAANELDLRKLDFLTCNISSSGAVMAGQGVSADVKLVDAGLIGNMWEPGLVVRREAFAKVGFDPTLGISCVHGSSEGLDYGCRLVQAGFRGQRVAALLIDHPPLDLSDGRAEDRTFFYSLGNGSVLVQHRMYAVYFRQIAKAGGKLLLATATFDRTSLKLAFIRLMCLMLGPMLPRQSARILPRTGSGAFVGMVQVDDVAATEGTASSDVASPRAEAES</sequence>